<evidence type="ECO:0000256" key="1">
    <source>
        <dbReference type="SAM" id="MobiDB-lite"/>
    </source>
</evidence>
<name>A0A3M8SKB6_9GAMM</name>
<keyword evidence="3" id="KW-1185">Reference proteome</keyword>
<evidence type="ECO:0000313" key="2">
    <source>
        <dbReference type="EMBL" id="RNF81731.1"/>
    </source>
</evidence>
<organism evidence="2 3">
    <name type="scientific">Montanilutibacter psychrotolerans</name>
    <dbReference type="NCBI Taxonomy" id="1327343"/>
    <lineage>
        <taxon>Bacteria</taxon>
        <taxon>Pseudomonadati</taxon>
        <taxon>Pseudomonadota</taxon>
        <taxon>Gammaproteobacteria</taxon>
        <taxon>Lysobacterales</taxon>
        <taxon>Lysobacteraceae</taxon>
        <taxon>Montanilutibacter</taxon>
    </lineage>
</organism>
<gene>
    <name evidence="2" type="ORF">EER27_16590</name>
</gene>
<evidence type="ECO:0000313" key="3">
    <source>
        <dbReference type="Proteomes" id="UP000267049"/>
    </source>
</evidence>
<comment type="caution">
    <text evidence="2">The sequence shown here is derived from an EMBL/GenBank/DDBJ whole genome shotgun (WGS) entry which is preliminary data.</text>
</comment>
<accession>A0A3M8SKB6</accession>
<dbReference type="AlphaFoldDB" id="A0A3M8SKB6"/>
<dbReference type="RefSeq" id="WP_123089258.1">
    <property type="nucleotide sequence ID" value="NZ_RIBS01000013.1"/>
</dbReference>
<sequence length="127" mass="13035">MNDTQGYAVFLFPQAIEALGDAVKPYLVEGPVGPHLLCREIDTGGALVEMTIDGVTAQGQPLSLELMIPTQMVRMIVSARGDLATFGFAPRGVVAKVAVASATGPADAPTETAPDAEPSSDSAPAKP</sequence>
<dbReference type="EMBL" id="RIBS01000013">
    <property type="protein sequence ID" value="RNF81731.1"/>
    <property type="molecule type" value="Genomic_DNA"/>
</dbReference>
<protein>
    <submittedName>
        <fullName evidence="2">Uncharacterized protein</fullName>
    </submittedName>
</protein>
<feature type="region of interest" description="Disordered" evidence="1">
    <location>
        <begin position="104"/>
        <end position="127"/>
    </location>
</feature>
<dbReference type="OrthoDB" id="5956546at2"/>
<proteinExistence type="predicted"/>
<dbReference type="Proteomes" id="UP000267049">
    <property type="component" value="Unassembled WGS sequence"/>
</dbReference>
<reference evidence="2 3" key="1">
    <citation type="submission" date="2018-11" db="EMBL/GenBank/DDBJ databases">
        <title>Lysobacter cryohumiis sp. nov., isolated from soil in the Tianshan Mountains, Xinjiang, China.</title>
        <authorList>
            <person name="Luo Y."/>
            <person name="Sheng H."/>
        </authorList>
    </citation>
    <scope>NUCLEOTIDE SEQUENCE [LARGE SCALE GENOMIC DNA]</scope>
    <source>
        <strain evidence="2 3">ZS60</strain>
    </source>
</reference>
<feature type="compositionally biased region" description="Low complexity" evidence="1">
    <location>
        <begin position="105"/>
        <end position="117"/>
    </location>
</feature>